<comment type="caution">
    <text evidence="3">The sequence shown here is derived from an EMBL/GenBank/DDBJ whole genome shotgun (WGS) entry which is preliminary data.</text>
</comment>
<reference evidence="3" key="1">
    <citation type="journal article" date="2020" name="Microb. Genom.">
        <title>Genetic diversity of clinical and environmental Mucorales isolates obtained from an investigation of mucormycosis cases among solid organ transplant recipients.</title>
        <authorList>
            <person name="Nguyen M.H."/>
            <person name="Kaul D."/>
            <person name="Muto C."/>
            <person name="Cheng S.J."/>
            <person name="Richter R.A."/>
            <person name="Bruno V.M."/>
            <person name="Liu G."/>
            <person name="Beyhan S."/>
            <person name="Sundermann A.J."/>
            <person name="Mounaud S."/>
            <person name="Pasculle A.W."/>
            <person name="Nierman W.C."/>
            <person name="Driscoll E."/>
            <person name="Cumbie R."/>
            <person name="Clancy C.J."/>
            <person name="Dupont C.L."/>
        </authorList>
    </citation>
    <scope>NUCLEOTIDE SEQUENCE</scope>
    <source>
        <strain evidence="3">GL11</strain>
    </source>
</reference>
<feature type="region of interest" description="Disordered" evidence="1">
    <location>
        <begin position="86"/>
        <end position="129"/>
    </location>
</feature>
<feature type="region of interest" description="Disordered" evidence="1">
    <location>
        <begin position="1"/>
        <end position="39"/>
    </location>
</feature>
<accession>A0A9P7BQX5</accession>
<feature type="compositionally biased region" description="Basic and acidic residues" evidence="1">
    <location>
        <begin position="161"/>
        <end position="172"/>
    </location>
</feature>
<dbReference type="Pfam" id="PF11223">
    <property type="entry name" value="DUF3020"/>
    <property type="match status" value="1"/>
</dbReference>
<dbReference type="OrthoDB" id="5595797at2759"/>
<dbReference type="EMBL" id="JAANQT010001015">
    <property type="protein sequence ID" value="KAG1307053.1"/>
    <property type="molecule type" value="Genomic_DNA"/>
</dbReference>
<evidence type="ECO:0000256" key="1">
    <source>
        <dbReference type="SAM" id="MobiDB-lite"/>
    </source>
</evidence>
<evidence type="ECO:0000313" key="3">
    <source>
        <dbReference type="EMBL" id="KAG1307053.1"/>
    </source>
</evidence>
<name>A0A9P7BQX5_RHIOR</name>
<feature type="compositionally biased region" description="Basic and acidic residues" evidence="1">
    <location>
        <begin position="145"/>
        <end position="154"/>
    </location>
</feature>
<feature type="compositionally biased region" description="Low complexity" evidence="1">
    <location>
        <begin position="287"/>
        <end position="296"/>
    </location>
</feature>
<proteinExistence type="predicted"/>
<organism evidence="3 4">
    <name type="scientific">Rhizopus oryzae</name>
    <name type="common">Mucormycosis agent</name>
    <name type="synonym">Rhizopus arrhizus var. delemar</name>
    <dbReference type="NCBI Taxonomy" id="64495"/>
    <lineage>
        <taxon>Eukaryota</taxon>
        <taxon>Fungi</taxon>
        <taxon>Fungi incertae sedis</taxon>
        <taxon>Mucoromycota</taxon>
        <taxon>Mucoromycotina</taxon>
        <taxon>Mucoromycetes</taxon>
        <taxon>Mucorales</taxon>
        <taxon>Mucorineae</taxon>
        <taxon>Rhizopodaceae</taxon>
        <taxon>Rhizopus</taxon>
    </lineage>
</organism>
<feature type="region of interest" description="Disordered" evidence="1">
    <location>
        <begin position="436"/>
        <end position="460"/>
    </location>
</feature>
<feature type="domain" description="DUF3020" evidence="2">
    <location>
        <begin position="152"/>
        <end position="200"/>
    </location>
</feature>
<gene>
    <name evidence="3" type="ORF">G6F64_007114</name>
</gene>
<dbReference type="Proteomes" id="UP000716291">
    <property type="component" value="Unassembled WGS sequence"/>
</dbReference>
<feature type="compositionally biased region" description="Low complexity" evidence="1">
    <location>
        <begin position="86"/>
        <end position="96"/>
    </location>
</feature>
<feature type="compositionally biased region" description="Low complexity" evidence="1">
    <location>
        <begin position="105"/>
        <end position="120"/>
    </location>
</feature>
<feature type="compositionally biased region" description="Basic and acidic residues" evidence="1">
    <location>
        <begin position="1"/>
        <end position="11"/>
    </location>
</feature>
<feature type="compositionally biased region" description="Basic and acidic residues" evidence="1">
    <location>
        <begin position="305"/>
        <end position="321"/>
    </location>
</feature>
<sequence>MNQEQKEHSKEAATPIEEDKVEDTIDQQNDPLSAAVSQLQQLTAAETQALIQATAQAMGANNHQQFFSTLDSTNVVLAASIVAAAAASANSATNTNEAERKETTAARTTSTSSGSISNSHSNKRKREIVDLSQLPADLLKRELMNQKVRADNRERKKRWRQQNEERNKDNDLRCRVNKRAHKLFGKEDNEHKRAWIEEEFRKRQQKRKEKERRKGMIDNSLGAAAHVQPNDLNTLTQHFLSPQQHGQQQQLPDINYLTMLCNSLGISGAARALIGNAAAAFNHTSTPTAAASSSSSETNNVAIESKPDAKTEENPRPEIKNEANVNTDDSILSATSEENMATQGSPSPSSSTAAAVTDNNEVENKDQNKSAASLQLLEFLHHLQQYQPQQQHIIENNNSSTSSELAALPTFPGLEVTRPEEKLAALLATTLHAAAAAATTKEEGPERTASTSSTAPAAEHTEFPLDAVLTLMQLNAGWRQ</sequence>
<evidence type="ECO:0000313" key="4">
    <source>
        <dbReference type="Proteomes" id="UP000716291"/>
    </source>
</evidence>
<feature type="region of interest" description="Disordered" evidence="1">
    <location>
        <begin position="145"/>
        <end position="172"/>
    </location>
</feature>
<keyword evidence="4" id="KW-1185">Reference proteome</keyword>
<feature type="compositionally biased region" description="Low complexity" evidence="1">
    <location>
        <begin position="448"/>
        <end position="458"/>
    </location>
</feature>
<dbReference type="InterPro" id="IPR021386">
    <property type="entry name" value="SPP41_DUF3020"/>
</dbReference>
<feature type="compositionally biased region" description="Polar residues" evidence="1">
    <location>
        <begin position="26"/>
        <end position="37"/>
    </location>
</feature>
<feature type="compositionally biased region" description="Polar residues" evidence="1">
    <location>
        <begin position="323"/>
        <end position="344"/>
    </location>
</feature>
<dbReference type="AlphaFoldDB" id="A0A9P7BQX5"/>
<feature type="region of interest" description="Disordered" evidence="1">
    <location>
        <begin position="287"/>
        <end position="357"/>
    </location>
</feature>
<protein>
    <recommendedName>
        <fullName evidence="2">DUF3020 domain-containing protein</fullName>
    </recommendedName>
</protein>
<evidence type="ECO:0000259" key="2">
    <source>
        <dbReference type="Pfam" id="PF11223"/>
    </source>
</evidence>